<accession>A0A8C9GVA8</accession>
<name>A0A8C9GVA8_9PRIM</name>
<organism evidence="1 2">
    <name type="scientific">Piliocolobus tephrosceles</name>
    <name type="common">Ugandan red Colobus</name>
    <dbReference type="NCBI Taxonomy" id="591936"/>
    <lineage>
        <taxon>Eukaryota</taxon>
        <taxon>Metazoa</taxon>
        <taxon>Chordata</taxon>
        <taxon>Craniata</taxon>
        <taxon>Vertebrata</taxon>
        <taxon>Euteleostomi</taxon>
        <taxon>Mammalia</taxon>
        <taxon>Eutheria</taxon>
        <taxon>Euarchontoglires</taxon>
        <taxon>Primates</taxon>
        <taxon>Haplorrhini</taxon>
        <taxon>Catarrhini</taxon>
        <taxon>Cercopithecidae</taxon>
        <taxon>Colobinae</taxon>
        <taxon>Piliocolobus</taxon>
    </lineage>
</organism>
<protein>
    <submittedName>
        <fullName evidence="1">Uncharacterized protein</fullName>
    </submittedName>
</protein>
<dbReference type="Ensembl" id="ENSPTET00000010557.1">
    <property type="protein sequence ID" value="ENSPTEP00000006895.1"/>
    <property type="gene ID" value="ENSPTEG00000007875.1"/>
</dbReference>
<keyword evidence="2" id="KW-1185">Reference proteome</keyword>
<dbReference type="AlphaFoldDB" id="A0A8C9GVA8"/>
<reference evidence="1" key="1">
    <citation type="submission" date="2025-08" db="UniProtKB">
        <authorList>
            <consortium name="Ensembl"/>
        </authorList>
    </citation>
    <scope>IDENTIFICATION</scope>
</reference>
<evidence type="ECO:0000313" key="2">
    <source>
        <dbReference type="Proteomes" id="UP000694416"/>
    </source>
</evidence>
<reference evidence="1" key="2">
    <citation type="submission" date="2025-09" db="UniProtKB">
        <authorList>
            <consortium name="Ensembl"/>
        </authorList>
    </citation>
    <scope>IDENTIFICATION</scope>
</reference>
<proteinExistence type="predicted"/>
<evidence type="ECO:0000313" key="1">
    <source>
        <dbReference type="Ensembl" id="ENSPTEP00000006895.1"/>
    </source>
</evidence>
<dbReference type="Proteomes" id="UP000694416">
    <property type="component" value="Unplaced"/>
</dbReference>
<sequence length="71" mass="8371">MCFVASLYSFVSASVHCCMLFGIYHHKKVSLFYIETLSHFQGRRKCRAYDLALPRTIWISRRQQPEVKPCD</sequence>